<keyword evidence="2" id="KW-1185">Reference proteome</keyword>
<reference evidence="1 2" key="1">
    <citation type="submission" date="2022-02" db="EMBL/GenBank/DDBJ databases">
        <title>Draft genome sequence of Mezorhizobium retamae strain IRAMC:0171 isolated from Retama raetam nodules.</title>
        <authorList>
            <person name="Bengaied R."/>
            <person name="Sbissi I."/>
            <person name="Huber K."/>
            <person name="Ghodbane F."/>
            <person name="Nouioui I."/>
            <person name="Tarhouni M."/>
            <person name="Gtari M."/>
        </authorList>
    </citation>
    <scope>NUCLEOTIDE SEQUENCE [LARGE SCALE GENOMIC DNA]</scope>
    <source>
        <strain evidence="1 2">IRAMC:0171</strain>
    </source>
</reference>
<gene>
    <name evidence="1" type="ORF">L4923_01910</name>
</gene>
<proteinExistence type="predicted"/>
<organism evidence="1 2">
    <name type="scientific">Mesorhizobium retamae</name>
    <dbReference type="NCBI Taxonomy" id="2912854"/>
    <lineage>
        <taxon>Bacteria</taxon>
        <taxon>Pseudomonadati</taxon>
        <taxon>Pseudomonadota</taxon>
        <taxon>Alphaproteobacteria</taxon>
        <taxon>Hyphomicrobiales</taxon>
        <taxon>Phyllobacteriaceae</taxon>
        <taxon>Mesorhizobium</taxon>
    </lineage>
</organism>
<sequence>MPNWPLLARGDQPSMRIPAEKSILDVEMASPTASFDLSSIRSRTMGQMLNKSFDAQIQKSTASGGWTYVVWPHSAEFFGTRGLVKVSASVDGVAFRSSFMALGDGNHKLPLKAELLQAIGKQAGDSVSITLTERL</sequence>
<accession>A0ABS9Q8P1</accession>
<dbReference type="EMBL" id="JAKREW010000001">
    <property type="protein sequence ID" value="MCG7503769.1"/>
    <property type="molecule type" value="Genomic_DNA"/>
</dbReference>
<dbReference type="SUPFAM" id="SSF141694">
    <property type="entry name" value="AF2212/PG0164-like"/>
    <property type="match status" value="1"/>
</dbReference>
<dbReference type="Gene3D" id="2.40.30.100">
    <property type="entry name" value="AF2212/PG0164-like"/>
    <property type="match status" value="1"/>
</dbReference>
<comment type="caution">
    <text evidence="1">The sequence shown here is derived from an EMBL/GenBank/DDBJ whole genome shotgun (WGS) entry which is preliminary data.</text>
</comment>
<protein>
    <submittedName>
        <fullName evidence="1">DUF1905 domain-containing protein</fullName>
    </submittedName>
</protein>
<dbReference type="Proteomes" id="UP001201701">
    <property type="component" value="Unassembled WGS sequence"/>
</dbReference>
<dbReference type="InterPro" id="IPR015018">
    <property type="entry name" value="DUF1905"/>
</dbReference>
<name>A0ABS9Q8P1_9HYPH</name>
<dbReference type="Pfam" id="PF08922">
    <property type="entry name" value="DUF1905"/>
    <property type="match status" value="1"/>
</dbReference>
<dbReference type="InterPro" id="IPR037079">
    <property type="entry name" value="AF2212/PG0164-like_sf"/>
</dbReference>
<evidence type="ECO:0000313" key="1">
    <source>
        <dbReference type="EMBL" id="MCG7503769.1"/>
    </source>
</evidence>
<evidence type="ECO:0000313" key="2">
    <source>
        <dbReference type="Proteomes" id="UP001201701"/>
    </source>
</evidence>
<dbReference type="RefSeq" id="WP_239361694.1">
    <property type="nucleotide sequence ID" value="NZ_JAKREW010000001.1"/>
</dbReference>